<proteinExistence type="predicted"/>
<evidence type="ECO:0000313" key="5">
    <source>
        <dbReference type="Proteomes" id="UP000195814"/>
    </source>
</evidence>
<dbReference type="Gene3D" id="1.10.540.10">
    <property type="entry name" value="Acyl-CoA dehydrogenase/oxidase, N-terminal domain"/>
    <property type="match status" value="1"/>
</dbReference>
<organism evidence="2 5">
    <name type="scientific">Tatumella citrea</name>
    <name type="common">Pantoea citrea</name>
    <dbReference type="NCBI Taxonomy" id="53336"/>
    <lineage>
        <taxon>Bacteria</taxon>
        <taxon>Pseudomonadati</taxon>
        <taxon>Pseudomonadota</taxon>
        <taxon>Gammaproteobacteria</taxon>
        <taxon>Enterobacterales</taxon>
        <taxon>Erwiniaceae</taxon>
        <taxon>Tatumella</taxon>
    </lineage>
</organism>
<dbReference type="AlphaFoldDB" id="A0A1Y0LQ57"/>
<dbReference type="InterPro" id="IPR013786">
    <property type="entry name" value="AcylCoA_DH/ox_N"/>
</dbReference>
<dbReference type="InterPro" id="IPR046373">
    <property type="entry name" value="Acyl-CoA_Oxase/DH_mid-dom_sf"/>
</dbReference>
<dbReference type="InterPro" id="IPR037069">
    <property type="entry name" value="AcylCoA_DH/ox_N_sf"/>
</dbReference>
<dbReference type="GO" id="GO:0003995">
    <property type="term" value="F:acyl-CoA dehydrogenase activity"/>
    <property type="evidence" value="ECO:0007669"/>
    <property type="project" value="TreeGrafter"/>
</dbReference>
<evidence type="ECO:0000259" key="1">
    <source>
        <dbReference type="Pfam" id="PF02771"/>
    </source>
</evidence>
<dbReference type="Proteomes" id="UP000195814">
    <property type="component" value="Chromosome"/>
</dbReference>
<dbReference type="Pfam" id="PF02771">
    <property type="entry name" value="Acyl-CoA_dh_N"/>
    <property type="match status" value="1"/>
</dbReference>
<dbReference type="Proteomes" id="UP000195729">
    <property type="component" value="Chromosome"/>
</dbReference>
<dbReference type="OrthoDB" id="2564795at2"/>
<dbReference type="GO" id="GO:0050660">
    <property type="term" value="F:flavin adenine dinucleotide binding"/>
    <property type="evidence" value="ECO:0007669"/>
    <property type="project" value="InterPro"/>
</dbReference>
<dbReference type="RefSeq" id="WP_087489974.1">
    <property type="nucleotide sequence ID" value="NZ_CP015579.1"/>
</dbReference>
<dbReference type="SUPFAM" id="SSF56645">
    <property type="entry name" value="Acyl-CoA dehydrogenase NM domain-like"/>
    <property type="match status" value="1"/>
</dbReference>
<dbReference type="PANTHER" id="PTHR43884">
    <property type="entry name" value="ACYL-COA DEHYDROGENASE"/>
    <property type="match status" value="1"/>
</dbReference>
<dbReference type="EMBL" id="CP015581">
    <property type="protein sequence ID" value="ARU99669.1"/>
    <property type="molecule type" value="Genomic_DNA"/>
</dbReference>
<feature type="domain" description="Acyl-CoA dehydrogenase/oxidase N-terminal" evidence="1">
    <location>
        <begin position="11"/>
        <end position="103"/>
    </location>
</feature>
<dbReference type="Gene3D" id="2.40.110.10">
    <property type="entry name" value="Butyryl-CoA Dehydrogenase, subunit A, domain 2"/>
    <property type="match status" value="1"/>
</dbReference>
<reference evidence="4 5" key="1">
    <citation type="submission" date="2016-05" db="EMBL/GenBank/DDBJ databases">
        <title>Complete genome sequence of two 2,5-diketo-D-glunonic acid producing strain Tatumella citrea.</title>
        <authorList>
            <person name="Duan C."/>
            <person name="Yang J."/>
            <person name="Yang S."/>
        </authorList>
    </citation>
    <scope>NUCLEOTIDE SEQUENCE [LARGE SCALE GENOMIC DNA]</scope>
    <source>
        <strain evidence="3 4">ATCC 39140</strain>
        <strain evidence="2 5">DSM 13699</strain>
    </source>
</reference>
<accession>A0A1Y0LQ57</accession>
<evidence type="ECO:0000313" key="4">
    <source>
        <dbReference type="Proteomes" id="UP000195729"/>
    </source>
</evidence>
<evidence type="ECO:0000313" key="2">
    <source>
        <dbReference type="EMBL" id="ARU95627.1"/>
    </source>
</evidence>
<keyword evidence="4" id="KW-1185">Reference proteome</keyword>
<dbReference type="InterPro" id="IPR009100">
    <property type="entry name" value="AcylCoA_DH/oxidase_NM_dom_sf"/>
</dbReference>
<dbReference type="KEGG" id="tci:A7K98_19005"/>
<dbReference type="PANTHER" id="PTHR43884:SF12">
    <property type="entry name" value="ISOVALERYL-COA DEHYDROGENASE, MITOCHONDRIAL-RELATED"/>
    <property type="match status" value="1"/>
</dbReference>
<evidence type="ECO:0000313" key="3">
    <source>
        <dbReference type="EMBL" id="ARU99669.1"/>
    </source>
</evidence>
<name>A0A1Y0LQ57_TATCI</name>
<dbReference type="EMBL" id="CP015579">
    <property type="protein sequence ID" value="ARU95627.1"/>
    <property type="molecule type" value="Genomic_DNA"/>
</dbReference>
<protein>
    <recommendedName>
        <fullName evidence="1">Acyl-CoA dehydrogenase/oxidase N-terminal domain-containing protein</fullName>
    </recommendedName>
</protein>
<sequence>MISHALLHWLEQHALEIDQTAELSHEILRRLGQEGLFAIGVATEYGGSGGDFTDAVQALSEVASHSMTAAFMFWGHRTYIELLVRSPQYPLHAHRLPALLSGEYAGATGLSNMMKFLNGIEEINLSGESDQGGWQVSGQLFWVTNLQPEKFSVVTAVQPKGGAVPFIATISSDLPGVERSADLSLMSMQGSATAALQFTEAVVDERSILYPDATVALAYLRPHFLGLQCGMALGLAARSLSEISDHSAETHPLRADYQTTLRQYDSLRSRLFSGLANGQFQSEPRQLFQLRIALIELTQRVIQTELMIKGGRAYLSPVGDQFARRWRESAFLPLVTPSVVQLRQQLQGDV</sequence>
<gene>
    <name evidence="2" type="ORF">A7K98_19005</name>
    <name evidence="3" type="ORF">A7K99_18990</name>
</gene>